<dbReference type="EMBL" id="DXHL01000006">
    <property type="protein sequence ID" value="HIW10049.1"/>
    <property type="molecule type" value="Genomic_DNA"/>
</dbReference>
<evidence type="ECO:0000256" key="2">
    <source>
        <dbReference type="ARBA" id="ARBA00023268"/>
    </source>
</evidence>
<dbReference type="SUPFAM" id="SSF55068">
    <property type="entry name" value="Peptide methionine sulfoxide reductase"/>
    <property type="match status" value="1"/>
</dbReference>
<dbReference type="GO" id="GO:0033743">
    <property type="term" value="F:peptide-methionine (R)-S-oxide reductase activity"/>
    <property type="evidence" value="ECO:0007669"/>
    <property type="project" value="UniProtKB-EC"/>
</dbReference>
<organism evidence="10 11">
    <name type="scientific">Candidatus Rikenella faecigallinarum</name>
    <dbReference type="NCBI Taxonomy" id="2838745"/>
    <lineage>
        <taxon>Bacteria</taxon>
        <taxon>Pseudomonadati</taxon>
        <taxon>Bacteroidota</taxon>
        <taxon>Bacteroidia</taxon>
        <taxon>Bacteroidales</taxon>
        <taxon>Rikenellaceae</taxon>
        <taxon>Rikenella</taxon>
    </lineage>
</organism>
<protein>
    <recommendedName>
        <fullName evidence="7">Peptide methionine sulfoxide reductase MsrA</fullName>
        <shortName evidence="7">Protein-methionine-S-oxide reductase</shortName>
        <ecNumber evidence="7">1.8.4.11</ecNumber>
    </recommendedName>
    <alternativeName>
        <fullName evidence="7">Peptide-methionine (S)-S-oxide reductase</fullName>
        <shortName evidence="7">Peptide Met(O) reductase</shortName>
    </alternativeName>
</protein>
<name>A0A9D1QCE3_9BACT</name>
<evidence type="ECO:0000256" key="1">
    <source>
        <dbReference type="ARBA" id="ARBA00023002"/>
    </source>
</evidence>
<dbReference type="InterPro" id="IPR011057">
    <property type="entry name" value="Mss4-like_sf"/>
</dbReference>
<dbReference type="PROSITE" id="PS51790">
    <property type="entry name" value="MSRB"/>
    <property type="match status" value="1"/>
</dbReference>
<sequence>MRKTRIFHSSNSPVAHGWRWVVLPAVLLVAACSVNAQDNMKKKELTPEEKRVIIDKGTERPFTGEYYRFNEKGTYLCKQCGAPLYRSEDKFDAGCGWPSFDDEIPGAVKRTLDADGQRTEITCARCGAHLGHVFVGEGFTSKNTRHCVNSISMEFQPADTTQEAALQTAQAIFAGGCFWGVEHMMQKEPGVLSVESGYIGGTVENPTYEQVCTKTTGHAEAVRVTYDPSRVSYETLAKLFFEIHDPTQEDGQGPDLGPQYRSEVFYLTPEQKEVSERLIKTLKDKGYRVVTRVTPATTFWPAETYHQDYYERKGTEPYCHAYTRRF</sequence>
<reference evidence="10" key="1">
    <citation type="journal article" date="2021" name="PeerJ">
        <title>Extensive microbial diversity within the chicken gut microbiome revealed by metagenomics and culture.</title>
        <authorList>
            <person name="Gilroy R."/>
            <person name="Ravi A."/>
            <person name="Getino M."/>
            <person name="Pursley I."/>
            <person name="Horton D.L."/>
            <person name="Alikhan N.F."/>
            <person name="Baker D."/>
            <person name="Gharbi K."/>
            <person name="Hall N."/>
            <person name="Watson M."/>
            <person name="Adriaenssens E.M."/>
            <person name="Foster-Nyarko E."/>
            <person name="Jarju S."/>
            <person name="Secka A."/>
            <person name="Antonio M."/>
            <person name="Oren A."/>
            <person name="Chaudhuri R.R."/>
            <person name="La Ragione R."/>
            <person name="Hildebrand F."/>
            <person name="Pallen M.J."/>
        </authorList>
    </citation>
    <scope>NUCLEOTIDE SEQUENCE</scope>
    <source>
        <strain evidence="10">ChiBcec15-1070</strain>
    </source>
</reference>
<dbReference type="Pfam" id="PF01641">
    <property type="entry name" value="SelR"/>
    <property type="match status" value="1"/>
</dbReference>
<feature type="active site" evidence="7">
    <location>
        <position position="177"/>
    </location>
</feature>
<feature type="chain" id="PRO_5038745189" description="Peptide methionine sulfoxide reductase MsrA" evidence="8">
    <location>
        <begin position="37"/>
        <end position="326"/>
    </location>
</feature>
<dbReference type="InterPro" id="IPR002579">
    <property type="entry name" value="Met_Sox_Rdtase_MsrB_dom"/>
</dbReference>
<dbReference type="Proteomes" id="UP000823926">
    <property type="component" value="Unassembled WGS sequence"/>
</dbReference>
<dbReference type="Pfam" id="PF01625">
    <property type="entry name" value="PMSR"/>
    <property type="match status" value="1"/>
</dbReference>
<reference evidence="10" key="2">
    <citation type="submission" date="2021-04" db="EMBL/GenBank/DDBJ databases">
        <authorList>
            <person name="Gilroy R."/>
        </authorList>
    </citation>
    <scope>NUCLEOTIDE SEQUENCE</scope>
    <source>
        <strain evidence="10">ChiBcec15-1070</strain>
    </source>
</reference>
<dbReference type="NCBIfam" id="NF004036">
    <property type="entry name" value="PRK05508.1"/>
    <property type="match status" value="1"/>
</dbReference>
<dbReference type="PANTHER" id="PTHR43774:SF1">
    <property type="entry name" value="PEPTIDE METHIONINE SULFOXIDE REDUCTASE MSRA 2"/>
    <property type="match status" value="1"/>
</dbReference>
<feature type="signal peptide" evidence="8">
    <location>
        <begin position="1"/>
        <end position="36"/>
    </location>
</feature>
<evidence type="ECO:0000313" key="11">
    <source>
        <dbReference type="Proteomes" id="UP000823926"/>
    </source>
</evidence>
<dbReference type="NCBIfam" id="NF004042">
    <property type="entry name" value="PRK05550.1"/>
    <property type="match status" value="1"/>
</dbReference>
<evidence type="ECO:0000256" key="5">
    <source>
        <dbReference type="ARBA" id="ARBA00048488"/>
    </source>
</evidence>
<comment type="caution">
    <text evidence="10">The sequence shown here is derived from an EMBL/GenBank/DDBJ whole genome shotgun (WGS) entry which is preliminary data.</text>
</comment>
<gene>
    <name evidence="7" type="primary">msrA</name>
    <name evidence="10" type="ORF">H9888_00970</name>
</gene>
<evidence type="ECO:0000256" key="6">
    <source>
        <dbReference type="ARBA" id="ARBA00048782"/>
    </source>
</evidence>
<evidence type="ECO:0000256" key="4">
    <source>
        <dbReference type="ARBA" id="ARBA00047806"/>
    </source>
</evidence>
<evidence type="ECO:0000313" key="10">
    <source>
        <dbReference type="EMBL" id="HIW10049.1"/>
    </source>
</evidence>
<comment type="function">
    <text evidence="3 7">Has an important function as a repair enzyme for proteins that have been inactivated by oxidation. Catalyzes the reversible oxidation-reduction of methionine sulfoxide in proteins to methionine.</text>
</comment>
<dbReference type="AlphaFoldDB" id="A0A9D1QCE3"/>
<feature type="domain" description="MsrB" evidence="9">
    <location>
        <begin position="38"/>
        <end position="158"/>
    </location>
</feature>
<dbReference type="InterPro" id="IPR002569">
    <property type="entry name" value="Met_Sox_Rdtase_MsrA_dom"/>
</dbReference>
<evidence type="ECO:0000256" key="7">
    <source>
        <dbReference type="HAMAP-Rule" id="MF_01401"/>
    </source>
</evidence>
<dbReference type="PANTHER" id="PTHR43774">
    <property type="entry name" value="PEPTIDE METHIONINE SULFOXIDE REDUCTASE"/>
    <property type="match status" value="1"/>
</dbReference>
<comment type="catalytic activity">
    <reaction evidence="6 7">
        <text>[thioredoxin]-disulfide + L-methionine + H2O = L-methionine (S)-S-oxide + [thioredoxin]-dithiol</text>
        <dbReference type="Rhea" id="RHEA:19993"/>
        <dbReference type="Rhea" id="RHEA-COMP:10698"/>
        <dbReference type="Rhea" id="RHEA-COMP:10700"/>
        <dbReference type="ChEBI" id="CHEBI:15377"/>
        <dbReference type="ChEBI" id="CHEBI:29950"/>
        <dbReference type="ChEBI" id="CHEBI:50058"/>
        <dbReference type="ChEBI" id="CHEBI:57844"/>
        <dbReference type="ChEBI" id="CHEBI:58772"/>
        <dbReference type="EC" id="1.8.4.11"/>
    </reaction>
</comment>
<dbReference type="Gene3D" id="3.30.1060.10">
    <property type="entry name" value="Peptide methionine sulphoxide reductase MsrA"/>
    <property type="match status" value="1"/>
</dbReference>
<proteinExistence type="inferred from homology"/>
<dbReference type="InterPro" id="IPR036509">
    <property type="entry name" value="Met_Sox_Rdtase_MsrA_sf"/>
</dbReference>
<dbReference type="EC" id="1.8.4.11" evidence="7"/>
<dbReference type="NCBIfam" id="TIGR00401">
    <property type="entry name" value="msrA"/>
    <property type="match status" value="1"/>
</dbReference>
<comment type="catalytic activity">
    <reaction evidence="4 7">
        <text>L-methionyl-[protein] + [thioredoxin]-disulfide + H2O = L-methionyl-(S)-S-oxide-[protein] + [thioredoxin]-dithiol</text>
        <dbReference type="Rhea" id="RHEA:14217"/>
        <dbReference type="Rhea" id="RHEA-COMP:10698"/>
        <dbReference type="Rhea" id="RHEA-COMP:10700"/>
        <dbReference type="Rhea" id="RHEA-COMP:12313"/>
        <dbReference type="Rhea" id="RHEA-COMP:12315"/>
        <dbReference type="ChEBI" id="CHEBI:15377"/>
        <dbReference type="ChEBI" id="CHEBI:16044"/>
        <dbReference type="ChEBI" id="CHEBI:29950"/>
        <dbReference type="ChEBI" id="CHEBI:44120"/>
        <dbReference type="ChEBI" id="CHEBI:50058"/>
        <dbReference type="EC" id="1.8.4.11"/>
    </reaction>
</comment>
<accession>A0A9D1QCE3</accession>
<comment type="similarity">
    <text evidence="7">Belongs to the MsrA Met sulfoxide reductase family.</text>
</comment>
<evidence type="ECO:0000256" key="3">
    <source>
        <dbReference type="ARBA" id="ARBA00024679"/>
    </source>
</evidence>
<keyword evidence="8" id="KW-0732">Signal</keyword>
<comment type="catalytic activity">
    <reaction evidence="5">
        <text>L-methionyl-[protein] + [thioredoxin]-disulfide + H2O = L-methionyl-(R)-S-oxide-[protein] + [thioredoxin]-dithiol</text>
        <dbReference type="Rhea" id="RHEA:24164"/>
        <dbReference type="Rhea" id="RHEA-COMP:10698"/>
        <dbReference type="Rhea" id="RHEA-COMP:10700"/>
        <dbReference type="Rhea" id="RHEA-COMP:12313"/>
        <dbReference type="Rhea" id="RHEA-COMP:12314"/>
        <dbReference type="ChEBI" id="CHEBI:15377"/>
        <dbReference type="ChEBI" id="CHEBI:16044"/>
        <dbReference type="ChEBI" id="CHEBI:29950"/>
        <dbReference type="ChEBI" id="CHEBI:45764"/>
        <dbReference type="ChEBI" id="CHEBI:50058"/>
        <dbReference type="EC" id="1.8.4.12"/>
    </reaction>
</comment>
<dbReference type="PROSITE" id="PS51257">
    <property type="entry name" value="PROKAR_LIPOPROTEIN"/>
    <property type="match status" value="1"/>
</dbReference>
<keyword evidence="2" id="KW-0511">Multifunctional enzyme</keyword>
<dbReference type="GO" id="GO:0008113">
    <property type="term" value="F:peptide-methionine (S)-S-oxide reductase activity"/>
    <property type="evidence" value="ECO:0007669"/>
    <property type="project" value="UniProtKB-UniRule"/>
</dbReference>
<dbReference type="SUPFAM" id="SSF51316">
    <property type="entry name" value="Mss4-like"/>
    <property type="match status" value="1"/>
</dbReference>
<evidence type="ECO:0000256" key="8">
    <source>
        <dbReference type="SAM" id="SignalP"/>
    </source>
</evidence>
<keyword evidence="1 7" id="KW-0560">Oxidoreductase</keyword>
<evidence type="ECO:0000259" key="9">
    <source>
        <dbReference type="PROSITE" id="PS51790"/>
    </source>
</evidence>
<dbReference type="HAMAP" id="MF_01401">
    <property type="entry name" value="MsrA"/>
    <property type="match status" value="1"/>
</dbReference>
<dbReference type="Gene3D" id="2.170.150.20">
    <property type="entry name" value="Peptide methionine sulfoxide reductase"/>
    <property type="match status" value="1"/>
</dbReference>
<dbReference type="NCBIfam" id="TIGR00357">
    <property type="entry name" value="peptide-methionine (R)-S-oxide reductase MsrB"/>
    <property type="match status" value="1"/>
</dbReference>